<gene>
    <name evidence="3" type="ORF">HNP98_003331</name>
</gene>
<dbReference type="InterPro" id="IPR050640">
    <property type="entry name" value="Bact_2-comp_sensor_kinase"/>
</dbReference>
<reference evidence="3 4" key="1">
    <citation type="submission" date="2020-05" db="EMBL/GenBank/DDBJ databases">
        <title>Genomic Encyclopedia of Type Strains, Phase IV (KMG-V): Genome sequencing to study the core and pangenomes of soil and plant-associated prokaryotes.</title>
        <authorList>
            <person name="Whitman W."/>
        </authorList>
    </citation>
    <scope>NUCLEOTIDE SEQUENCE [LARGE SCALE GENOMIC DNA]</scope>
    <source>
        <strain evidence="3 4">9A</strain>
    </source>
</reference>
<keyword evidence="4" id="KW-1185">Reference proteome</keyword>
<organism evidence="3 4">
    <name type="scientific">Hymenobacter caeli</name>
    <dbReference type="NCBI Taxonomy" id="2735894"/>
    <lineage>
        <taxon>Bacteria</taxon>
        <taxon>Pseudomonadati</taxon>
        <taxon>Bacteroidota</taxon>
        <taxon>Cytophagia</taxon>
        <taxon>Cytophagales</taxon>
        <taxon>Hymenobacteraceae</taxon>
        <taxon>Hymenobacter</taxon>
    </lineage>
</organism>
<evidence type="ECO:0000313" key="3">
    <source>
        <dbReference type="EMBL" id="NRT20488.1"/>
    </source>
</evidence>
<keyword evidence="1" id="KW-1133">Transmembrane helix</keyword>
<evidence type="ECO:0000256" key="1">
    <source>
        <dbReference type="SAM" id="Phobius"/>
    </source>
</evidence>
<dbReference type="SUPFAM" id="SSF55874">
    <property type="entry name" value="ATPase domain of HSP90 chaperone/DNA topoisomerase II/histidine kinase"/>
    <property type="match status" value="1"/>
</dbReference>
<feature type="transmembrane region" description="Helical" evidence="1">
    <location>
        <begin position="139"/>
        <end position="160"/>
    </location>
</feature>
<feature type="transmembrane region" description="Helical" evidence="1">
    <location>
        <begin position="12"/>
        <end position="30"/>
    </location>
</feature>
<dbReference type="PANTHER" id="PTHR34220:SF7">
    <property type="entry name" value="SENSOR HISTIDINE KINASE YPDA"/>
    <property type="match status" value="1"/>
</dbReference>
<proteinExistence type="predicted"/>
<accession>A0ABX2FTH1</accession>
<dbReference type="Pfam" id="PF06580">
    <property type="entry name" value="His_kinase"/>
    <property type="match status" value="1"/>
</dbReference>
<dbReference type="Gene3D" id="3.30.565.10">
    <property type="entry name" value="Histidine kinase-like ATPase, C-terminal domain"/>
    <property type="match status" value="1"/>
</dbReference>
<sequence>MAAFSSRGALTPLIHVLVWGLFGLTFLLFHPLTGRIAMPPQFWVKQGVMLAVWVGAFYLTAQVSVPGLLLRGHAGWFAGALAATAAALLLVNYGLEKQLHLRELMDHAFHAAMQPEGPPQPAAAEPLASRLGPRNPFRFDAMGALITLLVLGISTSVAVVQRWQQEAQGRAALEQQRISSELASLKAQINPHFFFNTLNNIYALTLLDGEEARAAIHRLSRMMRYVLYETAAGPTLLSQEVAFLQDYITLMQLRLTDKVRVDFDVPAPLHDVPLAPMLLLPFVENAFKHGAAASHTSRIAVALRQPTPRQLVLEVRNTRLPTPTTDLAGSNGIGMANTRRRLELLYPGRYTLHVTERTPDDEFLVVLSLSIDNEQVTVNKEQLTMSNA</sequence>
<dbReference type="InterPro" id="IPR010559">
    <property type="entry name" value="Sig_transdc_His_kin_internal"/>
</dbReference>
<feature type="transmembrane region" description="Helical" evidence="1">
    <location>
        <begin position="73"/>
        <end position="95"/>
    </location>
</feature>
<name>A0ABX2FTH1_9BACT</name>
<dbReference type="EMBL" id="JABSNP010000017">
    <property type="protein sequence ID" value="NRT20488.1"/>
    <property type="molecule type" value="Genomic_DNA"/>
</dbReference>
<evidence type="ECO:0000313" key="4">
    <source>
        <dbReference type="Proteomes" id="UP000779507"/>
    </source>
</evidence>
<evidence type="ECO:0000259" key="2">
    <source>
        <dbReference type="Pfam" id="PF06580"/>
    </source>
</evidence>
<dbReference type="RefSeq" id="WP_173811260.1">
    <property type="nucleotide sequence ID" value="NZ_JABSNP010000017.1"/>
</dbReference>
<dbReference type="InterPro" id="IPR036890">
    <property type="entry name" value="HATPase_C_sf"/>
</dbReference>
<dbReference type="Proteomes" id="UP000779507">
    <property type="component" value="Unassembled WGS sequence"/>
</dbReference>
<dbReference type="PANTHER" id="PTHR34220">
    <property type="entry name" value="SENSOR HISTIDINE KINASE YPDA"/>
    <property type="match status" value="1"/>
</dbReference>
<comment type="caution">
    <text evidence="3">The sequence shown here is derived from an EMBL/GenBank/DDBJ whole genome shotgun (WGS) entry which is preliminary data.</text>
</comment>
<protein>
    <recommendedName>
        <fullName evidence="2">Signal transduction histidine kinase internal region domain-containing protein</fullName>
    </recommendedName>
</protein>
<keyword evidence="1" id="KW-0812">Transmembrane</keyword>
<keyword evidence="1" id="KW-0472">Membrane</keyword>
<feature type="transmembrane region" description="Helical" evidence="1">
    <location>
        <begin position="42"/>
        <end position="61"/>
    </location>
</feature>
<feature type="domain" description="Signal transduction histidine kinase internal region" evidence="2">
    <location>
        <begin position="181"/>
        <end position="258"/>
    </location>
</feature>